<keyword evidence="2 4" id="KW-0548">Nucleotidyltransferase</keyword>
<organism evidence="4 5">
    <name type="scientific">Poseidonocella pacifica</name>
    <dbReference type="NCBI Taxonomy" id="871651"/>
    <lineage>
        <taxon>Bacteria</taxon>
        <taxon>Pseudomonadati</taxon>
        <taxon>Pseudomonadota</taxon>
        <taxon>Alphaproteobacteria</taxon>
        <taxon>Rhodobacterales</taxon>
        <taxon>Roseobacteraceae</taxon>
        <taxon>Poseidonocella</taxon>
    </lineage>
</organism>
<dbReference type="Proteomes" id="UP000198796">
    <property type="component" value="Unassembled WGS sequence"/>
</dbReference>
<sequence length="267" mass="29224">MTNPGRAVIFIPARFASTRYPGKPLVELTGASGVAKSLIRRSWEAAKAVPEADDVYVLTDDDRIREAAEAFGAEVIMTSTEARNGTERCAEAVAQLAEKPDIVVNLQGDAPLTPAWFVSDLIGVMRASAHVQVATPVLRCDAETLAHLVTDRREGRVGGTTAVMRSDGQAIYFSKEVLPYVGDLANPPVVHHHVGVYSYRPDALTQYGGWPEGTLERAEGLEQLRFIENGWPVTCVEVEGRGRVFWELNNPVDVERIETVLKKEGIE</sequence>
<dbReference type="NCBIfam" id="NF003950">
    <property type="entry name" value="PRK05450.1-3"/>
    <property type="match status" value="1"/>
</dbReference>
<dbReference type="OrthoDB" id="9815559at2"/>
<dbReference type="GO" id="GO:0005829">
    <property type="term" value="C:cytosol"/>
    <property type="evidence" value="ECO:0007669"/>
    <property type="project" value="TreeGrafter"/>
</dbReference>
<dbReference type="NCBIfam" id="NF003952">
    <property type="entry name" value="PRK05450.1-5"/>
    <property type="match status" value="1"/>
</dbReference>
<evidence type="ECO:0000256" key="3">
    <source>
        <dbReference type="ARBA" id="ARBA00022985"/>
    </source>
</evidence>
<name>A0A1I0XY33_9RHOB</name>
<dbReference type="EMBL" id="FOJU01000004">
    <property type="protein sequence ID" value="SFB05921.1"/>
    <property type="molecule type" value="Genomic_DNA"/>
</dbReference>
<evidence type="ECO:0000313" key="5">
    <source>
        <dbReference type="Proteomes" id="UP000198796"/>
    </source>
</evidence>
<dbReference type="Pfam" id="PF02348">
    <property type="entry name" value="CTP_transf_3"/>
    <property type="match status" value="1"/>
</dbReference>
<accession>A0A1I0XY33</accession>
<dbReference type="PANTHER" id="PTHR42866">
    <property type="entry name" value="3-DEOXY-MANNO-OCTULOSONATE CYTIDYLYLTRANSFERASE"/>
    <property type="match status" value="1"/>
</dbReference>
<dbReference type="CDD" id="cd02517">
    <property type="entry name" value="CMP-KDO-Synthetase"/>
    <property type="match status" value="1"/>
</dbReference>
<evidence type="ECO:0000256" key="1">
    <source>
        <dbReference type="ARBA" id="ARBA00022679"/>
    </source>
</evidence>
<dbReference type="InterPro" id="IPR029044">
    <property type="entry name" value="Nucleotide-diphossugar_trans"/>
</dbReference>
<reference evidence="4 5" key="1">
    <citation type="submission" date="2016-10" db="EMBL/GenBank/DDBJ databases">
        <authorList>
            <person name="de Groot N.N."/>
        </authorList>
    </citation>
    <scope>NUCLEOTIDE SEQUENCE [LARGE SCALE GENOMIC DNA]</scope>
    <source>
        <strain evidence="4 5">DSM 29316</strain>
    </source>
</reference>
<evidence type="ECO:0000313" key="4">
    <source>
        <dbReference type="EMBL" id="SFB05921.1"/>
    </source>
</evidence>
<keyword evidence="3" id="KW-0448">Lipopolysaccharide biosynthesis</keyword>
<evidence type="ECO:0000256" key="2">
    <source>
        <dbReference type="ARBA" id="ARBA00022695"/>
    </source>
</evidence>
<dbReference type="STRING" id="871651.SAMN05421688_2641"/>
<dbReference type="AlphaFoldDB" id="A0A1I0XY33"/>
<dbReference type="RefSeq" id="WP_092065647.1">
    <property type="nucleotide sequence ID" value="NZ_FOJU01000004.1"/>
</dbReference>
<keyword evidence="1 4" id="KW-0808">Transferase</keyword>
<gene>
    <name evidence="4" type="ORF">SAMN05421688_2641</name>
</gene>
<proteinExistence type="predicted"/>
<dbReference type="PANTHER" id="PTHR42866:SF2">
    <property type="entry name" value="3-DEOXY-MANNO-OCTULOSONATE CYTIDYLYLTRANSFERASE, MITOCHONDRIAL"/>
    <property type="match status" value="1"/>
</dbReference>
<dbReference type="GO" id="GO:0008690">
    <property type="term" value="F:3-deoxy-manno-octulosonate cytidylyltransferase activity"/>
    <property type="evidence" value="ECO:0007669"/>
    <property type="project" value="InterPro"/>
</dbReference>
<dbReference type="GO" id="GO:0009103">
    <property type="term" value="P:lipopolysaccharide biosynthetic process"/>
    <property type="evidence" value="ECO:0007669"/>
    <property type="project" value="UniProtKB-KW"/>
</dbReference>
<dbReference type="InterPro" id="IPR004528">
    <property type="entry name" value="KdsB"/>
</dbReference>
<dbReference type="SUPFAM" id="SSF53448">
    <property type="entry name" value="Nucleotide-diphospho-sugar transferases"/>
    <property type="match status" value="1"/>
</dbReference>
<keyword evidence="5" id="KW-1185">Reference proteome</keyword>
<protein>
    <submittedName>
        <fullName evidence="4">3-deoxy-manno-octulosonate cytidylyltransferase (CMP-KDO synthetase)</fullName>
    </submittedName>
</protein>
<dbReference type="Gene3D" id="3.90.550.10">
    <property type="entry name" value="Spore Coat Polysaccharide Biosynthesis Protein SpsA, Chain A"/>
    <property type="match status" value="1"/>
</dbReference>
<dbReference type="InterPro" id="IPR003329">
    <property type="entry name" value="Cytidylyl_trans"/>
</dbReference>